<keyword evidence="4 5" id="KW-0456">Lyase</keyword>
<comment type="catalytic activity">
    <reaction evidence="1 5">
        <text>5-dehydro-4-deoxy-D-glucarate + H(+) = 2,5-dioxopentanoate + CO2 + H2O</text>
        <dbReference type="Rhea" id="RHEA:24608"/>
        <dbReference type="ChEBI" id="CHEBI:15377"/>
        <dbReference type="ChEBI" id="CHEBI:15378"/>
        <dbReference type="ChEBI" id="CHEBI:16526"/>
        <dbReference type="ChEBI" id="CHEBI:42819"/>
        <dbReference type="ChEBI" id="CHEBI:58136"/>
        <dbReference type="EC" id="4.2.1.41"/>
    </reaction>
</comment>
<sequence length="321" mass="34156">MTSLSPSSSPSFGPSFSPSELGRRIGSGLLSFPVTHFTADDLSFDEDAYRTNIERLAEYEVGGLFAAGGTGEFFSLTAAETEQVVTAAVQAAPEGTPILAPAGYGTRTAIEYAKAAERAGADGILLFPPYLTEAGQDGLAQHVEAVCRETSLGVIVYGRANAIYTADTLARLADACPNLIGYKDGTGDIDAMTRIYTRLGDRLTYVGGLPTAETYALPYLELGVTTYSSAIFNFLPDFALEFYNAVRARKHDTVIDALKRFVLPYTEIRNRQAGYAVSIVKAGMTATGHSAGPVRPPLTDLTERELAELTELIEGLPATAA</sequence>
<dbReference type="EC" id="4.2.1.41" evidence="5"/>
<dbReference type="InterPro" id="IPR002220">
    <property type="entry name" value="DapA-like"/>
</dbReference>
<evidence type="ECO:0000256" key="1">
    <source>
        <dbReference type="ARBA" id="ARBA00001446"/>
    </source>
</evidence>
<dbReference type="Gene3D" id="3.20.20.70">
    <property type="entry name" value="Aldolase class I"/>
    <property type="match status" value="1"/>
</dbReference>
<comment type="similarity">
    <text evidence="3 5 6">Belongs to the DapA family.</text>
</comment>
<comment type="pathway">
    <text evidence="2 5">Carbohydrate acid metabolism; D-glucarate degradation; 2,5-dioxopentanoate from D-glucarate: step 2/2.</text>
</comment>
<dbReference type="RefSeq" id="WP_037801407.1">
    <property type="nucleotide sequence ID" value="NZ_JBHSPX010000008.1"/>
</dbReference>
<dbReference type="NCBIfam" id="TIGR03249">
    <property type="entry name" value="KdgD"/>
    <property type="match status" value="1"/>
</dbReference>
<protein>
    <recommendedName>
        <fullName evidence="5">Probable 5-dehydro-4-deoxyglucarate dehydratase</fullName>
        <ecNumber evidence="5">4.2.1.41</ecNumber>
    </recommendedName>
    <alternativeName>
        <fullName evidence="5">5-keto-4-deoxy-glucarate dehydratase</fullName>
        <shortName evidence="5">KDGDH</shortName>
    </alternativeName>
</protein>
<dbReference type="Pfam" id="PF00701">
    <property type="entry name" value="DHDPS"/>
    <property type="match status" value="1"/>
</dbReference>
<dbReference type="InterPro" id="IPR017655">
    <property type="entry name" value="Dehydro-deoxyglucarate_dehyd"/>
</dbReference>
<dbReference type="CDD" id="cd00951">
    <property type="entry name" value="KDGDH"/>
    <property type="match status" value="1"/>
</dbReference>
<dbReference type="SUPFAM" id="SSF51569">
    <property type="entry name" value="Aldolase"/>
    <property type="match status" value="1"/>
</dbReference>
<dbReference type="EMBL" id="JBHSPX010000008">
    <property type="protein sequence ID" value="MFC6066487.1"/>
    <property type="molecule type" value="Genomic_DNA"/>
</dbReference>
<proteinExistence type="inferred from homology"/>
<dbReference type="PANTHER" id="PTHR12128">
    <property type="entry name" value="DIHYDRODIPICOLINATE SYNTHASE"/>
    <property type="match status" value="1"/>
</dbReference>
<evidence type="ECO:0000256" key="3">
    <source>
        <dbReference type="ARBA" id="ARBA00007592"/>
    </source>
</evidence>
<gene>
    <name evidence="7" type="primary">kdgD</name>
    <name evidence="7" type="ORF">ACFP4F_28625</name>
</gene>
<dbReference type="GO" id="GO:0047448">
    <property type="term" value="F:5-dehydro-4-deoxyglucarate dehydratase activity"/>
    <property type="evidence" value="ECO:0007669"/>
    <property type="project" value="UniProtKB-EC"/>
</dbReference>
<dbReference type="PANTHER" id="PTHR12128:SF19">
    <property type="entry name" value="5-DEHYDRO-4-DEOXYGLUCARATE DEHYDRATASE 2-RELATED"/>
    <property type="match status" value="1"/>
</dbReference>
<evidence type="ECO:0000256" key="2">
    <source>
        <dbReference type="ARBA" id="ARBA00004983"/>
    </source>
</evidence>
<dbReference type="InterPro" id="IPR013785">
    <property type="entry name" value="Aldolase_TIM"/>
</dbReference>
<name>A0ABW1MTR4_9ACTN</name>
<keyword evidence="8" id="KW-1185">Reference proteome</keyword>
<evidence type="ECO:0000256" key="4">
    <source>
        <dbReference type="ARBA" id="ARBA00023239"/>
    </source>
</evidence>
<organism evidence="7 8">
    <name type="scientific">Streptomyces ochraceiscleroticus</name>
    <dbReference type="NCBI Taxonomy" id="47761"/>
    <lineage>
        <taxon>Bacteria</taxon>
        <taxon>Bacillati</taxon>
        <taxon>Actinomycetota</taxon>
        <taxon>Actinomycetes</taxon>
        <taxon>Kitasatosporales</taxon>
        <taxon>Streptomycetaceae</taxon>
        <taxon>Streptomyces</taxon>
    </lineage>
</organism>
<dbReference type="HAMAP" id="MF_00694">
    <property type="entry name" value="KDGDH"/>
    <property type="match status" value="1"/>
</dbReference>
<dbReference type="Proteomes" id="UP001596139">
    <property type="component" value="Unassembled WGS sequence"/>
</dbReference>
<evidence type="ECO:0000256" key="6">
    <source>
        <dbReference type="PIRNR" id="PIRNR001365"/>
    </source>
</evidence>
<evidence type="ECO:0000313" key="8">
    <source>
        <dbReference type="Proteomes" id="UP001596139"/>
    </source>
</evidence>
<comment type="caution">
    <text evidence="7">The sequence shown here is derived from an EMBL/GenBank/DDBJ whole genome shotgun (WGS) entry which is preliminary data.</text>
</comment>
<reference evidence="8" key="1">
    <citation type="journal article" date="2019" name="Int. J. Syst. Evol. Microbiol.">
        <title>The Global Catalogue of Microorganisms (GCM) 10K type strain sequencing project: providing services to taxonomists for standard genome sequencing and annotation.</title>
        <authorList>
            <consortium name="The Broad Institute Genomics Platform"/>
            <consortium name="The Broad Institute Genome Sequencing Center for Infectious Disease"/>
            <person name="Wu L."/>
            <person name="Ma J."/>
        </authorList>
    </citation>
    <scope>NUCLEOTIDE SEQUENCE [LARGE SCALE GENOMIC DNA]</scope>
    <source>
        <strain evidence="8">CGMCC 1.15180</strain>
    </source>
</reference>
<dbReference type="NCBIfam" id="NF002958">
    <property type="entry name" value="PRK03620.1"/>
    <property type="match status" value="1"/>
</dbReference>
<dbReference type="PIRSF" id="PIRSF001365">
    <property type="entry name" value="DHDPS"/>
    <property type="match status" value="1"/>
</dbReference>
<evidence type="ECO:0000313" key="7">
    <source>
        <dbReference type="EMBL" id="MFC6066487.1"/>
    </source>
</evidence>
<accession>A0ABW1MTR4</accession>
<dbReference type="SMART" id="SM01130">
    <property type="entry name" value="DHDPS"/>
    <property type="match status" value="1"/>
</dbReference>
<evidence type="ECO:0000256" key="5">
    <source>
        <dbReference type="HAMAP-Rule" id="MF_00694"/>
    </source>
</evidence>